<protein>
    <submittedName>
        <fullName evidence="1">Uncharacterized protein</fullName>
    </submittedName>
</protein>
<dbReference type="EMBL" id="JAJFAZ020000005">
    <property type="protein sequence ID" value="KAI5328558.1"/>
    <property type="molecule type" value="Genomic_DNA"/>
</dbReference>
<gene>
    <name evidence="1" type="ORF">L3X38_027955</name>
</gene>
<accession>A0AAD4VQ86</accession>
<name>A0AAD4VQ86_PRUDU</name>
<keyword evidence="2" id="KW-1185">Reference proteome</keyword>
<dbReference type="AlphaFoldDB" id="A0AAD4VQ86"/>
<proteinExistence type="predicted"/>
<evidence type="ECO:0000313" key="1">
    <source>
        <dbReference type="EMBL" id="KAI5328558.1"/>
    </source>
</evidence>
<evidence type="ECO:0000313" key="2">
    <source>
        <dbReference type="Proteomes" id="UP001054821"/>
    </source>
</evidence>
<reference evidence="1 2" key="1">
    <citation type="journal article" date="2022" name="G3 (Bethesda)">
        <title>Whole-genome sequence and methylome profiling of the almond [Prunus dulcis (Mill.) D.A. Webb] cultivar 'Nonpareil'.</title>
        <authorList>
            <person name="D'Amico-Willman K.M."/>
            <person name="Ouma W.Z."/>
            <person name="Meulia T."/>
            <person name="Sideli G.M."/>
            <person name="Gradziel T.M."/>
            <person name="Fresnedo-Ramirez J."/>
        </authorList>
    </citation>
    <scope>NUCLEOTIDE SEQUENCE [LARGE SCALE GENOMIC DNA]</scope>
    <source>
        <strain evidence="1">Clone GOH B32 T37-40</strain>
    </source>
</reference>
<comment type="caution">
    <text evidence="1">The sequence shown here is derived from an EMBL/GenBank/DDBJ whole genome shotgun (WGS) entry which is preliminary data.</text>
</comment>
<dbReference type="Proteomes" id="UP001054821">
    <property type="component" value="Chromosome 5"/>
</dbReference>
<organism evidence="1 2">
    <name type="scientific">Prunus dulcis</name>
    <name type="common">Almond</name>
    <name type="synonym">Amygdalus dulcis</name>
    <dbReference type="NCBI Taxonomy" id="3755"/>
    <lineage>
        <taxon>Eukaryota</taxon>
        <taxon>Viridiplantae</taxon>
        <taxon>Streptophyta</taxon>
        <taxon>Embryophyta</taxon>
        <taxon>Tracheophyta</taxon>
        <taxon>Spermatophyta</taxon>
        <taxon>Magnoliopsida</taxon>
        <taxon>eudicotyledons</taxon>
        <taxon>Gunneridae</taxon>
        <taxon>Pentapetalae</taxon>
        <taxon>rosids</taxon>
        <taxon>fabids</taxon>
        <taxon>Rosales</taxon>
        <taxon>Rosaceae</taxon>
        <taxon>Amygdaloideae</taxon>
        <taxon>Amygdaleae</taxon>
        <taxon>Prunus</taxon>
    </lineage>
</organism>
<sequence length="205" mass="24090">MQWKSWRVKPDEIKVEVRGQLSTNYNLEDLDEESLTYVNKLFAERFKQWKSDLHHHFLAFDDPQVALQEGCSKELEGREDSWEWLCAHFQAPEFVEGSKFPEIDVFDDVYVRPENELAESLHLHNNNSSLYGASRSPNKNLCIWPQNTLKELRPWRVLWYSSMDVQHIESFDEKDTSATVKLLLDDRGGADAGSDRTRPKFHFEI</sequence>